<reference evidence="1 2" key="1">
    <citation type="submission" date="2021-03" db="EMBL/GenBank/DDBJ databases">
        <title>Antimicrobial resistance genes in bacteria isolated from Japanese honey, and their potential for conferring macrolide and lincosamide resistance in the American foulbrood pathogen Paenibacillus larvae.</title>
        <authorList>
            <person name="Okamoto M."/>
            <person name="Kumagai M."/>
            <person name="Kanamori H."/>
            <person name="Takamatsu D."/>
        </authorList>
    </citation>
    <scope>NUCLEOTIDE SEQUENCE [LARGE SCALE GENOMIC DNA]</scope>
    <source>
        <strain evidence="1 2">J1TS3</strain>
    </source>
</reference>
<gene>
    <name evidence="1" type="ORF">J1TS3_37480</name>
</gene>
<accession>A0ABQ4KA59</accession>
<dbReference type="EMBL" id="BOQT01000018">
    <property type="protein sequence ID" value="GIN22614.1"/>
    <property type="molecule type" value="Genomic_DNA"/>
</dbReference>
<evidence type="ECO:0000313" key="1">
    <source>
        <dbReference type="EMBL" id="GIN22614.1"/>
    </source>
</evidence>
<dbReference type="Proteomes" id="UP000680279">
    <property type="component" value="Unassembled WGS sequence"/>
</dbReference>
<dbReference type="RefSeq" id="WP_212963729.1">
    <property type="nucleotide sequence ID" value="NZ_BOQT01000018.1"/>
</dbReference>
<keyword evidence="2" id="KW-1185">Reference proteome</keyword>
<protein>
    <submittedName>
        <fullName evidence="1">Uncharacterized protein</fullName>
    </submittedName>
</protein>
<organism evidence="1 2">
    <name type="scientific">Siminovitchia fordii</name>
    <dbReference type="NCBI Taxonomy" id="254759"/>
    <lineage>
        <taxon>Bacteria</taxon>
        <taxon>Bacillati</taxon>
        <taxon>Bacillota</taxon>
        <taxon>Bacilli</taxon>
        <taxon>Bacillales</taxon>
        <taxon>Bacillaceae</taxon>
        <taxon>Siminovitchia</taxon>
    </lineage>
</organism>
<proteinExistence type="predicted"/>
<sequence length="49" mass="5867">MGFYEELDNADMEIDYEMNWEENARLELDKLNQELLLKGINMKGREADE</sequence>
<evidence type="ECO:0000313" key="2">
    <source>
        <dbReference type="Proteomes" id="UP000680279"/>
    </source>
</evidence>
<name>A0ABQ4KA59_9BACI</name>
<comment type="caution">
    <text evidence="1">The sequence shown here is derived from an EMBL/GenBank/DDBJ whole genome shotgun (WGS) entry which is preliminary data.</text>
</comment>